<evidence type="ECO:0000313" key="8">
    <source>
        <dbReference type="Proteomes" id="UP000682892"/>
    </source>
</evidence>
<dbReference type="GO" id="GO:0004143">
    <property type="term" value="F:ATP-dependent diacylglycerol kinase activity"/>
    <property type="evidence" value="ECO:0007669"/>
    <property type="project" value="InterPro"/>
</dbReference>
<evidence type="ECO:0000256" key="4">
    <source>
        <dbReference type="ARBA" id="ARBA00022840"/>
    </source>
</evidence>
<dbReference type="HOGENOM" id="CLU_900835_0_0_1"/>
<dbReference type="PANTHER" id="PTHR11255:SF80">
    <property type="entry name" value="EYE-SPECIFIC DIACYLGLYCEROL KINASE"/>
    <property type="match status" value="1"/>
</dbReference>
<dbReference type="STRING" id="7159.Q16HZ8"/>
<feature type="domain" description="Diacylglycerol kinase accessory" evidence="6">
    <location>
        <begin position="3"/>
        <end position="93"/>
    </location>
</feature>
<dbReference type="AlphaFoldDB" id="Q16HZ8"/>
<reference evidence="7" key="3">
    <citation type="submission" date="2012-09" db="EMBL/GenBank/DDBJ databases">
        <authorList>
            <consortium name="VectorBase"/>
        </authorList>
    </citation>
    <scope>NUCLEOTIDE SEQUENCE</scope>
    <source>
        <strain evidence="7">Liverpool</strain>
    </source>
</reference>
<sequence>MQIYYLTSKLKEHKVHAIVFLNIPSYGGGTHPWNKSGGQFEPATDDGMIEVVGLTTYQLPLLQAGGHGTCIAQCKSAKIVTSKTIPMQVDGEACKLKPSTIELTLLNKAVMLAKRKPGRANVPQEKLESLNLPLMKIMMSDYEQHHYDKDLLKNSAVNLGTLDVPVTDLEQVRVLVNKHCEEQPDSPKLSPDWCFIDSCTAERFFRVDRAQENLHFITDIATDCIFVLDQECPTLPQTPEDESGGNLQKEGSALPAHLTSSVESSDRESRDGTPQSPGLKFFNRSLSGPGSGSASDTLSPALDIPSRKS</sequence>
<reference evidence="7" key="1">
    <citation type="submission" date="2005-10" db="EMBL/GenBank/DDBJ databases">
        <authorList>
            <person name="Loftus B.J."/>
            <person name="Nene V.M."/>
            <person name="Hannick L.I."/>
            <person name="Bidwell S."/>
            <person name="Haas B."/>
            <person name="Amedeo P."/>
            <person name="Orvis J."/>
            <person name="Wortman J.R."/>
            <person name="White O.R."/>
            <person name="Salzberg S."/>
            <person name="Shumway M."/>
            <person name="Koo H."/>
            <person name="Zhao Y."/>
            <person name="Holmes M."/>
            <person name="Miller J."/>
            <person name="Schatz M."/>
            <person name="Pop M."/>
            <person name="Pai G."/>
            <person name="Utterback T."/>
            <person name="Rogers Y.-H."/>
            <person name="Kravitz S."/>
            <person name="Fraser C.M."/>
        </authorList>
    </citation>
    <scope>NUCLEOTIDE SEQUENCE</scope>
    <source>
        <strain evidence="7">Liverpool</strain>
    </source>
</reference>
<feature type="compositionally biased region" description="Polar residues" evidence="5">
    <location>
        <begin position="284"/>
        <end position="298"/>
    </location>
</feature>
<dbReference type="Pfam" id="PF00609">
    <property type="entry name" value="DAGK_acc"/>
    <property type="match status" value="1"/>
</dbReference>
<dbReference type="Pfam" id="PF23578">
    <property type="entry name" value="DGKI"/>
    <property type="match status" value="1"/>
</dbReference>
<dbReference type="GO" id="GO:0005524">
    <property type="term" value="F:ATP binding"/>
    <property type="evidence" value="ECO:0007669"/>
    <property type="project" value="UniProtKB-KW"/>
</dbReference>
<dbReference type="InterPro" id="IPR000756">
    <property type="entry name" value="Diacylglycerol_kin_accessory"/>
</dbReference>
<dbReference type="InterPro" id="IPR056383">
    <property type="entry name" value="DGKI-like_dom"/>
</dbReference>
<accession>Q16HZ8</accession>
<name>Q16HZ8_AEDAE</name>
<evidence type="ECO:0000256" key="3">
    <source>
        <dbReference type="ARBA" id="ARBA00022777"/>
    </source>
</evidence>
<dbReference type="Gene3D" id="2.60.200.40">
    <property type="match status" value="1"/>
</dbReference>
<dbReference type="GO" id="GO:0005886">
    <property type="term" value="C:plasma membrane"/>
    <property type="evidence" value="ECO:0007669"/>
    <property type="project" value="TreeGrafter"/>
</dbReference>
<dbReference type="GO" id="GO:0007200">
    <property type="term" value="P:phospholipase C-activating G protein-coupled receptor signaling pathway"/>
    <property type="evidence" value="ECO:0007669"/>
    <property type="project" value="InterPro"/>
</dbReference>
<evidence type="ECO:0000256" key="1">
    <source>
        <dbReference type="ARBA" id="ARBA00022679"/>
    </source>
</evidence>
<keyword evidence="3" id="KW-0418">Kinase</keyword>
<organism evidence="7 8">
    <name type="scientific">Aedes aegypti</name>
    <name type="common">Yellowfever mosquito</name>
    <name type="synonym">Culex aegypti</name>
    <dbReference type="NCBI Taxonomy" id="7159"/>
    <lineage>
        <taxon>Eukaryota</taxon>
        <taxon>Metazoa</taxon>
        <taxon>Ecdysozoa</taxon>
        <taxon>Arthropoda</taxon>
        <taxon>Hexapoda</taxon>
        <taxon>Insecta</taxon>
        <taxon>Pterygota</taxon>
        <taxon>Neoptera</taxon>
        <taxon>Endopterygota</taxon>
        <taxon>Diptera</taxon>
        <taxon>Nematocera</taxon>
        <taxon>Culicoidea</taxon>
        <taxon>Culicidae</taxon>
        <taxon>Culicinae</taxon>
        <taxon>Aedini</taxon>
        <taxon>Aedes</taxon>
        <taxon>Stegomyia</taxon>
    </lineage>
</organism>
<evidence type="ECO:0000256" key="2">
    <source>
        <dbReference type="ARBA" id="ARBA00022741"/>
    </source>
</evidence>
<dbReference type="Proteomes" id="UP000682892">
    <property type="component" value="Unassembled WGS sequence"/>
</dbReference>
<dbReference type="SUPFAM" id="SSF111331">
    <property type="entry name" value="NAD kinase/diacylglycerol kinase-like"/>
    <property type="match status" value="1"/>
</dbReference>
<dbReference type="InterPro" id="IPR016064">
    <property type="entry name" value="NAD/diacylglycerol_kinase_sf"/>
</dbReference>
<proteinExistence type="predicted"/>
<gene>
    <name evidence="7" type="ORF">AaeL_AAEL013849</name>
</gene>
<keyword evidence="2" id="KW-0547">Nucleotide-binding</keyword>
<dbReference type="InterPro" id="IPR037607">
    <property type="entry name" value="DGK"/>
</dbReference>
<dbReference type="SMART" id="SM00045">
    <property type="entry name" value="DAGKa"/>
    <property type="match status" value="1"/>
</dbReference>
<keyword evidence="4" id="KW-0067">ATP-binding</keyword>
<evidence type="ECO:0000256" key="5">
    <source>
        <dbReference type="SAM" id="MobiDB-lite"/>
    </source>
</evidence>
<evidence type="ECO:0000313" key="7">
    <source>
        <dbReference type="EMBL" id="EAT33877.1"/>
    </source>
</evidence>
<dbReference type="PANTHER" id="PTHR11255">
    <property type="entry name" value="DIACYLGLYCEROL KINASE"/>
    <property type="match status" value="1"/>
</dbReference>
<dbReference type="PhylomeDB" id="Q16HZ8"/>
<dbReference type="PaxDb" id="7159-AAEL013849-PA"/>
<dbReference type="EMBL" id="CH478126">
    <property type="protein sequence ID" value="EAT33877.1"/>
    <property type="molecule type" value="Genomic_DNA"/>
</dbReference>
<keyword evidence="1" id="KW-0808">Transferase</keyword>
<feature type="region of interest" description="Disordered" evidence="5">
    <location>
        <begin position="235"/>
        <end position="309"/>
    </location>
</feature>
<dbReference type="eggNOG" id="KOG0782">
    <property type="taxonomic scope" value="Eukaryota"/>
</dbReference>
<evidence type="ECO:0000259" key="6">
    <source>
        <dbReference type="SMART" id="SM00045"/>
    </source>
</evidence>
<reference evidence="7" key="2">
    <citation type="journal article" date="2007" name="Science">
        <title>Genome sequence of Aedes aegypti, a major arbovirus vector.</title>
        <authorList>
            <person name="Nene V."/>
            <person name="Wortman J.R."/>
            <person name="Lawson D."/>
            <person name="Haas B."/>
            <person name="Kodira C."/>
            <person name="Tu Z.J."/>
            <person name="Loftus B."/>
            <person name="Xi Z."/>
            <person name="Megy K."/>
            <person name="Grabherr M."/>
            <person name="Ren Q."/>
            <person name="Zdobnov E.M."/>
            <person name="Lobo N.F."/>
            <person name="Campbell K.S."/>
            <person name="Brown S.E."/>
            <person name="Bonaldo M.F."/>
            <person name="Zhu J."/>
            <person name="Sinkins S.P."/>
            <person name="Hogenkamp D.G."/>
            <person name="Amedeo P."/>
            <person name="Arensburger P."/>
            <person name="Atkinson P.W."/>
            <person name="Bidwell S."/>
            <person name="Biedler J."/>
            <person name="Birney E."/>
            <person name="Bruggner R.V."/>
            <person name="Costas J."/>
            <person name="Coy M.R."/>
            <person name="Crabtree J."/>
            <person name="Crawford M."/>
            <person name="Debruyn B."/>
            <person name="Decaprio D."/>
            <person name="Eiglmeier K."/>
            <person name="Eisenstadt E."/>
            <person name="El-Dorry H."/>
            <person name="Gelbart W.M."/>
            <person name="Gomes S.L."/>
            <person name="Hammond M."/>
            <person name="Hannick L.I."/>
            <person name="Hogan J.R."/>
            <person name="Holmes M.H."/>
            <person name="Jaffe D."/>
            <person name="Johnston J.S."/>
            <person name="Kennedy R.C."/>
            <person name="Koo H."/>
            <person name="Kravitz S."/>
            <person name="Kriventseva E.V."/>
            <person name="Kulp D."/>
            <person name="Labutti K."/>
            <person name="Lee E."/>
            <person name="Li S."/>
            <person name="Lovin D.D."/>
            <person name="Mao C."/>
            <person name="Mauceli E."/>
            <person name="Menck C.F."/>
            <person name="Miller J.R."/>
            <person name="Montgomery P."/>
            <person name="Mori A."/>
            <person name="Nascimento A.L."/>
            <person name="Naveira H.F."/>
            <person name="Nusbaum C."/>
            <person name="O'leary S."/>
            <person name="Orvis J."/>
            <person name="Pertea M."/>
            <person name="Quesneville H."/>
            <person name="Reidenbach K.R."/>
            <person name="Rogers Y.H."/>
            <person name="Roth C.W."/>
            <person name="Schneider J.R."/>
            <person name="Schatz M."/>
            <person name="Shumway M."/>
            <person name="Stanke M."/>
            <person name="Stinson E.O."/>
            <person name="Tubio J.M."/>
            <person name="Vanzee J.P."/>
            <person name="Verjovski-Almeida S."/>
            <person name="Werner D."/>
            <person name="White O."/>
            <person name="Wyder S."/>
            <person name="Zeng Q."/>
            <person name="Zhao Q."/>
            <person name="Zhao Y."/>
            <person name="Hill C.A."/>
            <person name="Raikhel A.S."/>
            <person name="Soares M.B."/>
            <person name="Knudson D.L."/>
            <person name="Lee N.H."/>
            <person name="Galagan J."/>
            <person name="Salzberg S.L."/>
            <person name="Paulsen I.T."/>
            <person name="Dimopoulos G."/>
            <person name="Collins F.H."/>
            <person name="Birren B."/>
            <person name="Fraser-Liggett C.M."/>
            <person name="Severson D.W."/>
        </authorList>
    </citation>
    <scope>NUCLEOTIDE SEQUENCE [LARGE SCALE GENOMIC DNA]</scope>
    <source>
        <strain evidence="7">Liverpool</strain>
    </source>
</reference>
<dbReference type="FunFam" id="2.60.200.40:FF:000012">
    <property type="entry name" value="Diacylglycerol kinase"/>
    <property type="match status" value="1"/>
</dbReference>
<dbReference type="VEuPathDB" id="VectorBase:AAEL013847"/>
<protein>
    <submittedName>
        <fullName evidence="7">AAEL013849-PA</fullName>
    </submittedName>
</protein>